<evidence type="ECO:0000256" key="2">
    <source>
        <dbReference type="ARBA" id="ARBA00023295"/>
    </source>
</evidence>
<dbReference type="GO" id="GO:1904462">
    <property type="term" value="P:ergosteryl 3-beta-D-glucoside catabolic process"/>
    <property type="evidence" value="ECO:0007669"/>
    <property type="project" value="TreeGrafter"/>
</dbReference>
<evidence type="ECO:0000313" key="7">
    <source>
        <dbReference type="Proteomes" id="UP000812966"/>
    </source>
</evidence>
<sequence length="769" mass="87240">MNSDSRSPSESLPQASIHVHGRHLLDNHNRVIHLRGANVSGCSKVQVHRCSDPRIDIDNPKLASYINRPFSLDEAPTHWARLKRWGLYYLRITVTWEAIEHAGPGEYDEDYLTYLRALLEGMTQAGLICYVALHQDVWSRLCGGSGAPAWTIQYAGMTIDPHILSETGGAWVEGVDIASRSSPSSSSQLPPAAKVDKGKKSTLFWAGKTFAPNLLVKDPTDRGQKKNIQTFLQERYLAMFDKLVETLDGVEGVLGYEMMNEPHPGYIGIPSLYSFNYDTDLHLGKYPSALQSFALGAGYTQEVPHYVRSWPFPSKIKGYRTMNPKGLSLWASPGQEADSTETATSTGRTSKESRCIWARHGVWGYDADTRRPIVLKEGYFTKDSQGKSVNFYTDFYWPFVKRWEDGVKRRSGGKAMVHVEGVPNEFCPEWPEDVRPREKLIFSPHWYDLNALFNKSFGFMTVNVQGLSRGMFVGKAIYFGHKAARNNYSLQIGNIVKAAREKLGEVPIVIGETGVPMDLNRKQAFKSGDFEYQSRMMDCILTAIERSLIGVNLWNYNPRNTDEAGDEWNHENFSWFSEKKRQDMLYQRLLRSERLESQSDITTGPSDLDLGARMLNEIVRPYPIRTAGIPLKLRYNPETTVFRFEFANPVHVHDDRPFDSTLGPPLTGHPRITLRETVVFLPPRFIEAWRRPFSHRPFIVKTSDGSWTVDELAQTLTWTHANDSPGSEHWIELRIRPKSDEGPGISEVTLFTIVCLIAVILAYYFNSPP</sequence>
<gene>
    <name evidence="6" type="ORF">FFLO_01345</name>
</gene>
<keyword evidence="1" id="KW-0378">Hydrolase</keyword>
<dbReference type="GO" id="GO:0050295">
    <property type="term" value="F:steryl-beta-glucosidase activity"/>
    <property type="evidence" value="ECO:0007669"/>
    <property type="project" value="TreeGrafter"/>
</dbReference>
<dbReference type="PANTHER" id="PTHR31308">
    <property type="match status" value="1"/>
</dbReference>
<dbReference type="Pfam" id="PF18564">
    <property type="entry name" value="Glyco_hydro_5_C"/>
    <property type="match status" value="1"/>
</dbReference>
<dbReference type="InterPro" id="IPR017853">
    <property type="entry name" value="GH"/>
</dbReference>
<evidence type="ECO:0000256" key="1">
    <source>
        <dbReference type="ARBA" id="ARBA00022801"/>
    </source>
</evidence>
<comment type="caution">
    <text evidence="6">The sequence shown here is derived from an EMBL/GenBank/DDBJ whole genome shotgun (WGS) entry which is preliminary data.</text>
</comment>
<dbReference type="SUPFAM" id="SSF51445">
    <property type="entry name" value="(Trans)glycosidases"/>
    <property type="match status" value="1"/>
</dbReference>
<dbReference type="PANTHER" id="PTHR31308:SF5">
    <property type="entry name" value="ERGOSTERYL-BETA-GLUCOSIDASE"/>
    <property type="match status" value="1"/>
</dbReference>
<keyword evidence="4" id="KW-0812">Transmembrane</keyword>
<dbReference type="GO" id="GO:0005975">
    <property type="term" value="P:carbohydrate metabolic process"/>
    <property type="evidence" value="ECO:0007669"/>
    <property type="project" value="InterPro"/>
</dbReference>
<dbReference type="Proteomes" id="UP000812966">
    <property type="component" value="Unassembled WGS sequence"/>
</dbReference>
<dbReference type="InterPro" id="IPR052066">
    <property type="entry name" value="Glycosphingolipid_Hydrolases"/>
</dbReference>
<keyword evidence="4" id="KW-1133">Transmembrane helix</keyword>
<feature type="region of interest" description="Disordered" evidence="3">
    <location>
        <begin position="330"/>
        <end position="350"/>
    </location>
</feature>
<dbReference type="InterPro" id="IPR018087">
    <property type="entry name" value="Glyco_hydro_5_CS"/>
</dbReference>
<accession>A0A8K0JPN2</accession>
<evidence type="ECO:0000256" key="4">
    <source>
        <dbReference type="SAM" id="Phobius"/>
    </source>
</evidence>
<keyword evidence="2" id="KW-0326">Glycosidase</keyword>
<evidence type="ECO:0000256" key="3">
    <source>
        <dbReference type="SAM" id="MobiDB-lite"/>
    </source>
</evidence>
<protein>
    <recommendedName>
        <fullName evidence="5">Glycoside hydrolase family 5 C-terminal domain-containing protein</fullName>
    </recommendedName>
</protein>
<dbReference type="PROSITE" id="PS00659">
    <property type="entry name" value="GLYCOSYL_HYDROL_F5"/>
    <property type="match status" value="1"/>
</dbReference>
<dbReference type="AlphaFoldDB" id="A0A8K0JPN2"/>
<dbReference type="Gene3D" id="3.20.20.80">
    <property type="entry name" value="Glycosidases"/>
    <property type="match status" value="2"/>
</dbReference>
<organism evidence="6 7">
    <name type="scientific">Filobasidium floriforme</name>
    <dbReference type="NCBI Taxonomy" id="5210"/>
    <lineage>
        <taxon>Eukaryota</taxon>
        <taxon>Fungi</taxon>
        <taxon>Dikarya</taxon>
        <taxon>Basidiomycota</taxon>
        <taxon>Agaricomycotina</taxon>
        <taxon>Tremellomycetes</taxon>
        <taxon>Filobasidiales</taxon>
        <taxon>Filobasidiaceae</taxon>
        <taxon>Filobasidium</taxon>
    </lineage>
</organism>
<dbReference type="EMBL" id="JABELV010000019">
    <property type="protein sequence ID" value="KAG7566844.1"/>
    <property type="molecule type" value="Genomic_DNA"/>
</dbReference>
<dbReference type="InterPro" id="IPR041036">
    <property type="entry name" value="GH5_C"/>
</dbReference>
<evidence type="ECO:0000259" key="5">
    <source>
        <dbReference type="Pfam" id="PF18564"/>
    </source>
</evidence>
<evidence type="ECO:0000313" key="6">
    <source>
        <dbReference type="EMBL" id="KAG7566844.1"/>
    </source>
</evidence>
<proteinExistence type="predicted"/>
<feature type="transmembrane region" description="Helical" evidence="4">
    <location>
        <begin position="748"/>
        <end position="765"/>
    </location>
</feature>
<reference evidence="6" key="1">
    <citation type="submission" date="2020-04" db="EMBL/GenBank/DDBJ databases">
        <title>Analysis of mating type loci in Filobasidium floriforme.</title>
        <authorList>
            <person name="Nowrousian M."/>
        </authorList>
    </citation>
    <scope>NUCLEOTIDE SEQUENCE</scope>
    <source>
        <strain evidence="6">CBS 6242</strain>
    </source>
</reference>
<keyword evidence="4" id="KW-0472">Membrane</keyword>
<name>A0A8K0JPN2_9TREE</name>
<feature type="domain" description="Glycoside hydrolase family 5 C-terminal" evidence="5">
    <location>
        <begin position="620"/>
        <end position="732"/>
    </location>
</feature>
<keyword evidence="7" id="KW-1185">Reference proteome</keyword>